<dbReference type="CDD" id="cd04511">
    <property type="entry name" value="NUDIX_Hydrolase"/>
    <property type="match status" value="1"/>
</dbReference>
<gene>
    <name evidence="1" type="ORF">Vretifemale_16183</name>
</gene>
<name>A0A8J4GLJ1_9CHLO</name>
<dbReference type="InterPro" id="IPR020084">
    <property type="entry name" value="NUDIX_hydrolase_CS"/>
</dbReference>
<accession>A0A8J4GLJ1</accession>
<dbReference type="PANTHER" id="PTHR43222">
    <property type="entry name" value="NUDIX HYDROLASE 23"/>
    <property type="match status" value="1"/>
</dbReference>
<dbReference type="Pfam" id="PF00293">
    <property type="entry name" value="NUDIX"/>
    <property type="match status" value="1"/>
</dbReference>
<dbReference type="PROSITE" id="PS00893">
    <property type="entry name" value="NUDIX_BOX"/>
    <property type="match status" value="1"/>
</dbReference>
<dbReference type="InterPro" id="IPR015797">
    <property type="entry name" value="NUDIX_hydrolase-like_dom_sf"/>
</dbReference>
<dbReference type="EMBL" id="BNCP01000043">
    <property type="protein sequence ID" value="GIL88233.1"/>
    <property type="molecule type" value="Genomic_DNA"/>
</dbReference>
<proteinExistence type="predicted"/>
<comment type="caution">
    <text evidence="1">The sequence shown here is derived from an EMBL/GenBank/DDBJ whole genome shotgun (WGS) entry which is preliminary data.</text>
</comment>
<dbReference type="Proteomes" id="UP000747110">
    <property type="component" value="Unassembled WGS sequence"/>
</dbReference>
<evidence type="ECO:0000313" key="2">
    <source>
        <dbReference type="Proteomes" id="UP000747110"/>
    </source>
</evidence>
<dbReference type="GO" id="GO:0016787">
    <property type="term" value="F:hydrolase activity"/>
    <property type="evidence" value="ECO:0007669"/>
    <property type="project" value="InterPro"/>
</dbReference>
<dbReference type="Gene3D" id="3.90.79.10">
    <property type="entry name" value="Nucleoside Triphosphate Pyrophosphohydrolase"/>
    <property type="match status" value="1"/>
</dbReference>
<reference evidence="1" key="1">
    <citation type="journal article" date="2021" name="Proc. Natl. Acad. Sci. U.S.A.">
        <title>Three genomes in the algal genus Volvox reveal the fate of a haploid sex-determining region after a transition to homothallism.</title>
        <authorList>
            <person name="Yamamoto K."/>
            <person name="Hamaji T."/>
            <person name="Kawai-Toyooka H."/>
            <person name="Matsuzaki R."/>
            <person name="Takahashi F."/>
            <person name="Nishimura Y."/>
            <person name="Kawachi M."/>
            <person name="Noguchi H."/>
            <person name="Minakuchi Y."/>
            <person name="Umen J.G."/>
            <person name="Toyoda A."/>
            <person name="Nozaki H."/>
        </authorList>
    </citation>
    <scope>NUCLEOTIDE SEQUENCE</scope>
    <source>
        <strain evidence="1">NIES-3786</strain>
    </source>
</reference>
<dbReference type="OrthoDB" id="447842at2759"/>
<keyword evidence="2" id="KW-1185">Reference proteome</keyword>
<sequence>MKLSFMALWTGTQPGWRTFTSTLDQFRLVCAAQRSHRHQATRYLRDHLCSTENFKRGVTRRHVAKAMSSVTAVSAQGSPERTAEPPAWMQKIKANFCRVCGGRLAVSKPSGDKEWRHVCSSCGYVDYQNPKMVVGCVVEHQGKILLCRRAIEPCRGLWTLPAGFMELNESTAAGAARETWEEANAVVQVVAPYAHWDIPLIGQAYILFRAKLSPPYTFSSGPESLEVALFAPEDIPFQEIAFSSVALTLRLYCEEMRLGAYRMHHGVIEKRSGSLPNDPGAFQLRDHVAMDVTPATDMSVQAGAA</sequence>
<dbReference type="InterPro" id="IPR000086">
    <property type="entry name" value="NUDIX_hydrolase_dom"/>
</dbReference>
<dbReference type="PANTHER" id="PTHR43222:SF2">
    <property type="entry name" value="NUDIX HYDROLASE 23, CHLOROPLASTIC"/>
    <property type="match status" value="1"/>
</dbReference>
<dbReference type="InterPro" id="IPR029401">
    <property type="entry name" value="Nudix_N"/>
</dbReference>
<organism evidence="1 2">
    <name type="scientific">Volvox reticuliferus</name>
    <dbReference type="NCBI Taxonomy" id="1737510"/>
    <lineage>
        <taxon>Eukaryota</taxon>
        <taxon>Viridiplantae</taxon>
        <taxon>Chlorophyta</taxon>
        <taxon>core chlorophytes</taxon>
        <taxon>Chlorophyceae</taxon>
        <taxon>CS clade</taxon>
        <taxon>Chlamydomonadales</taxon>
        <taxon>Volvocaceae</taxon>
        <taxon>Volvox</taxon>
    </lineage>
</organism>
<protein>
    <submittedName>
        <fullName evidence="1">Uncharacterized protein</fullName>
    </submittedName>
</protein>
<dbReference type="Pfam" id="PF14803">
    <property type="entry name" value="Zn_ribbon_Nudix"/>
    <property type="match status" value="1"/>
</dbReference>
<dbReference type="PROSITE" id="PS51462">
    <property type="entry name" value="NUDIX"/>
    <property type="match status" value="1"/>
</dbReference>
<dbReference type="Gene3D" id="2.20.70.10">
    <property type="match status" value="1"/>
</dbReference>
<dbReference type="AlphaFoldDB" id="A0A8J4GLJ1"/>
<dbReference type="SUPFAM" id="SSF55811">
    <property type="entry name" value="Nudix"/>
    <property type="match status" value="1"/>
</dbReference>
<evidence type="ECO:0000313" key="1">
    <source>
        <dbReference type="EMBL" id="GIL88233.1"/>
    </source>
</evidence>